<organism evidence="2 3">
    <name type="scientific">Hydnum rufescens UP504</name>
    <dbReference type="NCBI Taxonomy" id="1448309"/>
    <lineage>
        <taxon>Eukaryota</taxon>
        <taxon>Fungi</taxon>
        <taxon>Dikarya</taxon>
        <taxon>Basidiomycota</taxon>
        <taxon>Agaricomycotina</taxon>
        <taxon>Agaricomycetes</taxon>
        <taxon>Cantharellales</taxon>
        <taxon>Hydnaceae</taxon>
        <taxon>Hydnum</taxon>
    </lineage>
</organism>
<evidence type="ECO:0000256" key="1">
    <source>
        <dbReference type="SAM" id="SignalP"/>
    </source>
</evidence>
<feature type="chain" id="PRO_5040113901" evidence="1">
    <location>
        <begin position="26"/>
        <end position="75"/>
    </location>
</feature>
<gene>
    <name evidence="2" type="ORF">BS47DRAFT_1341683</name>
</gene>
<proteinExistence type="predicted"/>
<dbReference type="Proteomes" id="UP000886523">
    <property type="component" value="Unassembled WGS sequence"/>
</dbReference>
<name>A0A9P6B145_9AGAM</name>
<sequence>MTLALMQNSALLLGTTFPIVVGSEAYPMEIPVHSNAILASTLVKPLEYRERETIIMNAIEEPVLYDPLNSRLLWS</sequence>
<keyword evidence="3" id="KW-1185">Reference proteome</keyword>
<keyword evidence="1" id="KW-0732">Signal</keyword>
<dbReference type="AlphaFoldDB" id="A0A9P6B145"/>
<protein>
    <submittedName>
        <fullName evidence="2">Uncharacterized protein</fullName>
    </submittedName>
</protein>
<evidence type="ECO:0000313" key="2">
    <source>
        <dbReference type="EMBL" id="KAF9515749.1"/>
    </source>
</evidence>
<dbReference type="EMBL" id="MU128947">
    <property type="protein sequence ID" value="KAF9515749.1"/>
    <property type="molecule type" value="Genomic_DNA"/>
</dbReference>
<feature type="signal peptide" evidence="1">
    <location>
        <begin position="1"/>
        <end position="25"/>
    </location>
</feature>
<evidence type="ECO:0000313" key="3">
    <source>
        <dbReference type="Proteomes" id="UP000886523"/>
    </source>
</evidence>
<comment type="caution">
    <text evidence="2">The sequence shown here is derived from an EMBL/GenBank/DDBJ whole genome shotgun (WGS) entry which is preliminary data.</text>
</comment>
<accession>A0A9P6B145</accession>
<reference evidence="2" key="1">
    <citation type="journal article" date="2020" name="Nat. Commun.">
        <title>Large-scale genome sequencing of mycorrhizal fungi provides insights into the early evolution of symbiotic traits.</title>
        <authorList>
            <person name="Miyauchi S."/>
            <person name="Kiss E."/>
            <person name="Kuo A."/>
            <person name="Drula E."/>
            <person name="Kohler A."/>
            <person name="Sanchez-Garcia M."/>
            <person name="Morin E."/>
            <person name="Andreopoulos B."/>
            <person name="Barry K.W."/>
            <person name="Bonito G."/>
            <person name="Buee M."/>
            <person name="Carver A."/>
            <person name="Chen C."/>
            <person name="Cichocki N."/>
            <person name="Clum A."/>
            <person name="Culley D."/>
            <person name="Crous P.W."/>
            <person name="Fauchery L."/>
            <person name="Girlanda M."/>
            <person name="Hayes R.D."/>
            <person name="Keri Z."/>
            <person name="LaButti K."/>
            <person name="Lipzen A."/>
            <person name="Lombard V."/>
            <person name="Magnuson J."/>
            <person name="Maillard F."/>
            <person name="Murat C."/>
            <person name="Nolan M."/>
            <person name="Ohm R.A."/>
            <person name="Pangilinan J."/>
            <person name="Pereira M.F."/>
            <person name="Perotto S."/>
            <person name="Peter M."/>
            <person name="Pfister S."/>
            <person name="Riley R."/>
            <person name="Sitrit Y."/>
            <person name="Stielow J.B."/>
            <person name="Szollosi G."/>
            <person name="Zifcakova L."/>
            <person name="Stursova M."/>
            <person name="Spatafora J.W."/>
            <person name="Tedersoo L."/>
            <person name="Vaario L.M."/>
            <person name="Yamada A."/>
            <person name="Yan M."/>
            <person name="Wang P."/>
            <person name="Xu J."/>
            <person name="Bruns T."/>
            <person name="Baldrian P."/>
            <person name="Vilgalys R."/>
            <person name="Dunand C."/>
            <person name="Henrissat B."/>
            <person name="Grigoriev I.V."/>
            <person name="Hibbett D."/>
            <person name="Nagy L.G."/>
            <person name="Martin F.M."/>
        </authorList>
    </citation>
    <scope>NUCLEOTIDE SEQUENCE</scope>
    <source>
        <strain evidence="2">UP504</strain>
    </source>
</reference>